<organism evidence="5 6">
    <name type="scientific">Staphylococcus felis</name>
    <dbReference type="NCBI Taxonomy" id="46127"/>
    <lineage>
        <taxon>Bacteria</taxon>
        <taxon>Bacillati</taxon>
        <taxon>Bacillota</taxon>
        <taxon>Bacilli</taxon>
        <taxon>Bacillales</taxon>
        <taxon>Staphylococcaceae</taxon>
        <taxon>Staphylococcus</taxon>
    </lineage>
</organism>
<evidence type="ECO:0000256" key="1">
    <source>
        <dbReference type="ARBA" id="ARBA00001946"/>
    </source>
</evidence>
<dbReference type="PRINTS" id="PR00502">
    <property type="entry name" value="NUDIXFAMILY"/>
</dbReference>
<dbReference type="OrthoDB" id="3532303at2"/>
<evidence type="ECO:0000313" key="6">
    <source>
        <dbReference type="Proteomes" id="UP000256562"/>
    </source>
</evidence>
<dbReference type="Proteomes" id="UP000256562">
    <property type="component" value="Unassembled WGS sequence"/>
</dbReference>
<gene>
    <name evidence="5" type="ORF">DOS83_06115</name>
</gene>
<dbReference type="PANTHER" id="PTHR43046:SF14">
    <property type="entry name" value="MUTT_NUDIX FAMILY PROTEIN"/>
    <property type="match status" value="1"/>
</dbReference>
<dbReference type="SUPFAM" id="SSF55811">
    <property type="entry name" value="Nudix"/>
    <property type="match status" value="1"/>
</dbReference>
<dbReference type="EMBL" id="QKXQ01000288">
    <property type="protein sequence ID" value="REH95714.1"/>
    <property type="molecule type" value="Genomic_DNA"/>
</dbReference>
<sequence>MIRCVCLVDVRQNYLRLVQVRHREKMYFPGGKIETGETLEEALIREIKEELDLTLSPEDLTFIGKVTGPAYPQKDELTELNGFKTNQPIDWSQVKIHAEITNIDWVHFDEVSRIAPAVLTWINTFERVTD</sequence>
<comment type="cofactor">
    <cofactor evidence="1">
        <name>Mg(2+)</name>
        <dbReference type="ChEBI" id="CHEBI:18420"/>
    </cofactor>
</comment>
<dbReference type="GO" id="GO:0016787">
    <property type="term" value="F:hydrolase activity"/>
    <property type="evidence" value="ECO:0007669"/>
    <property type="project" value="UniProtKB-KW"/>
</dbReference>
<feature type="domain" description="Nudix hydrolase" evidence="4">
    <location>
        <begin position="1"/>
        <end position="130"/>
    </location>
</feature>
<dbReference type="Gene3D" id="3.90.79.10">
    <property type="entry name" value="Nucleoside Triphosphate Pyrophosphohydrolase"/>
    <property type="match status" value="1"/>
</dbReference>
<dbReference type="InterPro" id="IPR020476">
    <property type="entry name" value="Nudix_hydrolase"/>
</dbReference>
<dbReference type="InterPro" id="IPR015797">
    <property type="entry name" value="NUDIX_hydrolase-like_dom_sf"/>
</dbReference>
<dbReference type="CDD" id="cd04690">
    <property type="entry name" value="NUDIX_Hydrolase"/>
    <property type="match status" value="1"/>
</dbReference>
<dbReference type="PROSITE" id="PS00893">
    <property type="entry name" value="NUDIX_BOX"/>
    <property type="match status" value="1"/>
</dbReference>
<comment type="similarity">
    <text evidence="3">Belongs to the Nudix hydrolase family.</text>
</comment>
<dbReference type="InterPro" id="IPR020084">
    <property type="entry name" value="NUDIX_hydrolase_CS"/>
</dbReference>
<dbReference type="PROSITE" id="PS51462">
    <property type="entry name" value="NUDIX"/>
    <property type="match status" value="1"/>
</dbReference>
<name>A0A3E0IPV0_9STAP</name>
<proteinExistence type="inferred from homology"/>
<dbReference type="AlphaFoldDB" id="A0A3E0IPV0"/>
<dbReference type="RefSeq" id="WP_116094296.1">
    <property type="nucleotide sequence ID" value="NZ_QKXN01000150.1"/>
</dbReference>
<accession>A0A3E0IPV0</accession>
<protein>
    <submittedName>
        <fullName evidence="5">DNA mismatch repair protein MutT</fullName>
    </submittedName>
</protein>
<dbReference type="Pfam" id="PF00293">
    <property type="entry name" value="NUDIX"/>
    <property type="match status" value="1"/>
</dbReference>
<comment type="caution">
    <text evidence="5">The sequence shown here is derived from an EMBL/GenBank/DDBJ whole genome shotgun (WGS) entry which is preliminary data.</text>
</comment>
<dbReference type="PANTHER" id="PTHR43046">
    <property type="entry name" value="GDP-MANNOSE MANNOSYL HYDROLASE"/>
    <property type="match status" value="1"/>
</dbReference>
<dbReference type="InterPro" id="IPR000086">
    <property type="entry name" value="NUDIX_hydrolase_dom"/>
</dbReference>
<evidence type="ECO:0000256" key="3">
    <source>
        <dbReference type="RuleBase" id="RU003476"/>
    </source>
</evidence>
<evidence type="ECO:0000256" key="2">
    <source>
        <dbReference type="ARBA" id="ARBA00022801"/>
    </source>
</evidence>
<keyword evidence="2 3" id="KW-0378">Hydrolase</keyword>
<evidence type="ECO:0000313" key="5">
    <source>
        <dbReference type="EMBL" id="REH95714.1"/>
    </source>
</evidence>
<evidence type="ECO:0000259" key="4">
    <source>
        <dbReference type="PROSITE" id="PS51462"/>
    </source>
</evidence>
<reference evidence="5 6" key="1">
    <citation type="journal article" date="2018" name="Vet. Microbiol.">
        <title>Characterisation of Staphylococcus felis isolated from cats using whole genome sequencing.</title>
        <authorList>
            <person name="Worthing K."/>
            <person name="Pang S."/>
            <person name="Trott D.J."/>
            <person name="Abraham S."/>
            <person name="Coombs G.W."/>
            <person name="Jordan D."/>
            <person name="McIntyre L."/>
            <person name="Davies M.R."/>
            <person name="Norris J."/>
        </authorList>
    </citation>
    <scope>NUCLEOTIDE SEQUENCE [LARGE SCALE GENOMIC DNA]</scope>
    <source>
        <strain evidence="5 6">F9</strain>
    </source>
</reference>